<dbReference type="Gene3D" id="1.10.340.30">
    <property type="entry name" value="Hypothetical protein, domain 2"/>
    <property type="match status" value="1"/>
</dbReference>
<dbReference type="EMBL" id="VSSQ01000347">
    <property type="protein sequence ID" value="MPL92062.1"/>
    <property type="molecule type" value="Genomic_DNA"/>
</dbReference>
<dbReference type="GO" id="GO:0032131">
    <property type="term" value="F:alkylated DNA binding"/>
    <property type="evidence" value="ECO:0007669"/>
    <property type="project" value="TreeGrafter"/>
</dbReference>
<dbReference type="SMART" id="SM00478">
    <property type="entry name" value="ENDO3c"/>
    <property type="match status" value="1"/>
</dbReference>
<sequence>MPQTPDWSLGDKYLLQEVPVLGALIKKYSPCTLVPENETRYFATLMRGLISQQLPPAVVNDLCSKIQALLGEVTPEKIIAATDKELLAQGLVQQKIDYLRNFSHMVVNGQVTLDKFAEMSDTEISKQLLQVKGLGQWTIEMFLLLALCRTDIVPTADHNFAKALQTLLNLPTLPKRGEINKLTASWRPWRSLAVWYLWQASEELTTKVPAGKNKK</sequence>
<dbReference type="GO" id="GO:0043916">
    <property type="term" value="F:DNA-7-methylguanine glycosylase activity"/>
    <property type="evidence" value="ECO:0007669"/>
    <property type="project" value="TreeGrafter"/>
</dbReference>
<evidence type="ECO:0000259" key="3">
    <source>
        <dbReference type="SMART" id="SM00478"/>
    </source>
</evidence>
<dbReference type="Gene3D" id="1.10.1670.40">
    <property type="match status" value="1"/>
</dbReference>
<dbReference type="InterPro" id="IPR051912">
    <property type="entry name" value="Alkylbase_DNA_Glycosylase/TA"/>
</dbReference>
<dbReference type="PANTHER" id="PTHR43003">
    <property type="entry name" value="DNA-3-METHYLADENINE GLYCOSYLASE"/>
    <property type="match status" value="1"/>
</dbReference>
<dbReference type="GO" id="GO:0005737">
    <property type="term" value="C:cytoplasm"/>
    <property type="evidence" value="ECO:0007669"/>
    <property type="project" value="TreeGrafter"/>
</dbReference>
<dbReference type="InterPro" id="IPR003265">
    <property type="entry name" value="HhH-GPD_domain"/>
</dbReference>
<dbReference type="AlphaFoldDB" id="A0A644VNC7"/>
<accession>A0A644VNC7</accession>
<evidence type="ECO:0000256" key="2">
    <source>
        <dbReference type="ARBA" id="ARBA00023204"/>
    </source>
</evidence>
<dbReference type="GO" id="GO:0006307">
    <property type="term" value="P:DNA alkylation repair"/>
    <property type="evidence" value="ECO:0007669"/>
    <property type="project" value="TreeGrafter"/>
</dbReference>
<dbReference type="SUPFAM" id="SSF48150">
    <property type="entry name" value="DNA-glycosylase"/>
    <property type="match status" value="1"/>
</dbReference>
<feature type="domain" description="HhH-GPD" evidence="3">
    <location>
        <begin position="50"/>
        <end position="202"/>
    </location>
</feature>
<evidence type="ECO:0000313" key="4">
    <source>
        <dbReference type="EMBL" id="MPL92062.1"/>
    </source>
</evidence>
<dbReference type="GO" id="GO:0006285">
    <property type="term" value="P:base-excision repair, AP site formation"/>
    <property type="evidence" value="ECO:0007669"/>
    <property type="project" value="TreeGrafter"/>
</dbReference>
<keyword evidence="1" id="KW-0227">DNA damage</keyword>
<organism evidence="4">
    <name type="scientific">bioreactor metagenome</name>
    <dbReference type="NCBI Taxonomy" id="1076179"/>
    <lineage>
        <taxon>unclassified sequences</taxon>
        <taxon>metagenomes</taxon>
        <taxon>ecological metagenomes</taxon>
    </lineage>
</organism>
<dbReference type="Pfam" id="PF00730">
    <property type="entry name" value="HhH-GPD"/>
    <property type="match status" value="1"/>
</dbReference>
<proteinExistence type="predicted"/>
<dbReference type="GO" id="GO:0032993">
    <property type="term" value="C:protein-DNA complex"/>
    <property type="evidence" value="ECO:0007669"/>
    <property type="project" value="TreeGrafter"/>
</dbReference>
<dbReference type="InterPro" id="IPR011257">
    <property type="entry name" value="DNA_glycosylase"/>
</dbReference>
<gene>
    <name evidence="4" type="ORF">SDC9_38157</name>
</gene>
<dbReference type="PANTHER" id="PTHR43003:SF5">
    <property type="entry name" value="DNA-3-METHYLADENINE GLYCOSYLASE"/>
    <property type="match status" value="1"/>
</dbReference>
<name>A0A644VNC7_9ZZZZ</name>
<keyword evidence="2" id="KW-0234">DNA repair</keyword>
<comment type="caution">
    <text evidence="4">The sequence shown here is derived from an EMBL/GenBank/DDBJ whole genome shotgun (WGS) entry which is preliminary data.</text>
</comment>
<dbReference type="CDD" id="cd00056">
    <property type="entry name" value="ENDO3c"/>
    <property type="match status" value="1"/>
</dbReference>
<reference evidence="4" key="1">
    <citation type="submission" date="2019-08" db="EMBL/GenBank/DDBJ databases">
        <authorList>
            <person name="Kucharzyk K."/>
            <person name="Murdoch R.W."/>
            <person name="Higgins S."/>
            <person name="Loffler F."/>
        </authorList>
    </citation>
    <scope>NUCLEOTIDE SEQUENCE</scope>
</reference>
<dbReference type="GO" id="GO:0008725">
    <property type="term" value="F:DNA-3-methyladenine glycosylase activity"/>
    <property type="evidence" value="ECO:0007669"/>
    <property type="project" value="TreeGrafter"/>
</dbReference>
<protein>
    <recommendedName>
        <fullName evidence="3">HhH-GPD domain-containing protein</fullName>
    </recommendedName>
</protein>
<evidence type="ECO:0000256" key="1">
    <source>
        <dbReference type="ARBA" id="ARBA00022763"/>
    </source>
</evidence>